<name>G2YW22_BOTF4</name>
<dbReference type="Proteomes" id="UP000008177">
    <property type="component" value="Unplaced contigs"/>
</dbReference>
<feature type="compositionally biased region" description="Polar residues" evidence="1">
    <location>
        <begin position="1"/>
        <end position="22"/>
    </location>
</feature>
<accession>G2YW22</accession>
<gene>
    <name evidence="2" type="ORF">BofuT4_P153820.1</name>
</gene>
<evidence type="ECO:0000256" key="1">
    <source>
        <dbReference type="SAM" id="MobiDB-lite"/>
    </source>
</evidence>
<evidence type="ECO:0000313" key="3">
    <source>
        <dbReference type="Proteomes" id="UP000008177"/>
    </source>
</evidence>
<dbReference type="HOGENOM" id="CLU_3032141_0_0_1"/>
<reference evidence="3" key="1">
    <citation type="journal article" date="2011" name="PLoS Genet.">
        <title>Genomic analysis of the necrotrophic fungal pathogens Sclerotinia sclerotiorum and Botrytis cinerea.</title>
        <authorList>
            <person name="Amselem J."/>
            <person name="Cuomo C.A."/>
            <person name="van Kan J.A."/>
            <person name="Viaud M."/>
            <person name="Benito E.P."/>
            <person name="Couloux A."/>
            <person name="Coutinho P.M."/>
            <person name="de Vries R.P."/>
            <person name="Dyer P.S."/>
            <person name="Fillinger S."/>
            <person name="Fournier E."/>
            <person name="Gout L."/>
            <person name="Hahn M."/>
            <person name="Kohn L."/>
            <person name="Lapalu N."/>
            <person name="Plummer K.M."/>
            <person name="Pradier J.M."/>
            <person name="Quevillon E."/>
            <person name="Sharon A."/>
            <person name="Simon A."/>
            <person name="ten Have A."/>
            <person name="Tudzynski B."/>
            <person name="Tudzynski P."/>
            <person name="Wincker P."/>
            <person name="Andrew M."/>
            <person name="Anthouard V."/>
            <person name="Beever R.E."/>
            <person name="Beffa R."/>
            <person name="Benoit I."/>
            <person name="Bouzid O."/>
            <person name="Brault B."/>
            <person name="Chen Z."/>
            <person name="Choquer M."/>
            <person name="Collemare J."/>
            <person name="Cotton P."/>
            <person name="Danchin E.G."/>
            <person name="Da Silva C."/>
            <person name="Gautier A."/>
            <person name="Giraud C."/>
            <person name="Giraud T."/>
            <person name="Gonzalez C."/>
            <person name="Grossetete S."/>
            <person name="Guldener U."/>
            <person name="Henrissat B."/>
            <person name="Howlett B.J."/>
            <person name="Kodira C."/>
            <person name="Kretschmer M."/>
            <person name="Lappartient A."/>
            <person name="Leroch M."/>
            <person name="Levis C."/>
            <person name="Mauceli E."/>
            <person name="Neuveglise C."/>
            <person name="Oeser B."/>
            <person name="Pearson M."/>
            <person name="Poulain J."/>
            <person name="Poussereau N."/>
            <person name="Quesneville H."/>
            <person name="Rascle C."/>
            <person name="Schumacher J."/>
            <person name="Segurens B."/>
            <person name="Sexton A."/>
            <person name="Silva E."/>
            <person name="Sirven C."/>
            <person name="Soanes D.M."/>
            <person name="Talbot N.J."/>
            <person name="Templeton M."/>
            <person name="Yandava C."/>
            <person name="Yarden O."/>
            <person name="Zeng Q."/>
            <person name="Rollins J.A."/>
            <person name="Lebrun M.H."/>
            <person name="Dickman M."/>
        </authorList>
    </citation>
    <scope>NUCLEOTIDE SEQUENCE [LARGE SCALE GENOMIC DNA]</scope>
    <source>
        <strain evidence="3">T4</strain>
    </source>
</reference>
<organism evidence="2 3">
    <name type="scientific">Botryotinia fuckeliana (strain T4)</name>
    <name type="common">Noble rot fungus</name>
    <name type="synonym">Botrytis cinerea</name>
    <dbReference type="NCBI Taxonomy" id="999810"/>
    <lineage>
        <taxon>Eukaryota</taxon>
        <taxon>Fungi</taxon>
        <taxon>Dikarya</taxon>
        <taxon>Ascomycota</taxon>
        <taxon>Pezizomycotina</taxon>
        <taxon>Leotiomycetes</taxon>
        <taxon>Helotiales</taxon>
        <taxon>Sclerotiniaceae</taxon>
        <taxon>Botrytis</taxon>
    </lineage>
</organism>
<dbReference type="InParanoid" id="G2YW22"/>
<proteinExistence type="predicted"/>
<dbReference type="EMBL" id="FQ790357">
    <property type="protein sequence ID" value="CCD55820.1"/>
    <property type="molecule type" value="Genomic_DNA"/>
</dbReference>
<evidence type="ECO:0000313" key="2">
    <source>
        <dbReference type="EMBL" id="CCD55820.1"/>
    </source>
</evidence>
<sequence>MCAYSSMYSRGPTTSVSNTTPRFSLRRDLPSRRVFHVVCDALSKWPVSTAVASGG</sequence>
<protein>
    <submittedName>
        <fullName evidence="2">Uncharacterized protein</fullName>
    </submittedName>
</protein>
<feature type="region of interest" description="Disordered" evidence="1">
    <location>
        <begin position="1"/>
        <end position="23"/>
    </location>
</feature>
<dbReference type="AlphaFoldDB" id="G2YW22"/>